<feature type="transmembrane region" description="Helical" evidence="1">
    <location>
        <begin position="484"/>
        <end position="505"/>
    </location>
</feature>
<dbReference type="PANTHER" id="PTHR32063">
    <property type="match status" value="1"/>
</dbReference>
<dbReference type="InterPro" id="IPR001036">
    <property type="entry name" value="Acrflvin-R"/>
</dbReference>
<feature type="transmembrane region" description="Helical" evidence="1">
    <location>
        <begin position="907"/>
        <end position="925"/>
    </location>
</feature>
<protein>
    <submittedName>
        <fullName evidence="2">Cobalt-zinc-cadmium resistance protein CzcA</fullName>
    </submittedName>
</protein>
<dbReference type="SUPFAM" id="SSF82866">
    <property type="entry name" value="Multidrug efflux transporter AcrB transmembrane domain"/>
    <property type="match status" value="2"/>
</dbReference>
<accession>A0A094ZJ67</accession>
<dbReference type="SUPFAM" id="SSF82714">
    <property type="entry name" value="Multidrug efflux transporter AcrB TolC docking domain, DN and DC subdomains"/>
    <property type="match status" value="2"/>
</dbReference>
<organism evidence="2 3">
    <name type="scientific">Acetobacter tropicalis</name>
    <dbReference type="NCBI Taxonomy" id="104102"/>
    <lineage>
        <taxon>Bacteria</taxon>
        <taxon>Pseudomonadati</taxon>
        <taxon>Pseudomonadota</taxon>
        <taxon>Alphaproteobacteria</taxon>
        <taxon>Acetobacterales</taxon>
        <taxon>Acetobacteraceae</taxon>
        <taxon>Acetobacter</taxon>
    </lineage>
</organism>
<dbReference type="Gene3D" id="3.30.2090.10">
    <property type="entry name" value="Multidrug efflux transporter AcrB TolC docking domain, DN and DC subdomains"/>
    <property type="match status" value="2"/>
</dbReference>
<evidence type="ECO:0000313" key="2">
    <source>
        <dbReference type="EMBL" id="KGB22501.1"/>
    </source>
</evidence>
<comment type="caution">
    <text evidence="2">The sequence shown here is derived from an EMBL/GenBank/DDBJ whole genome shotgun (WGS) entry which is preliminary data.</text>
</comment>
<dbReference type="PRINTS" id="PR00702">
    <property type="entry name" value="ACRIFLAVINRP"/>
</dbReference>
<gene>
    <name evidence="2" type="ORF">AtDm6_2272</name>
</gene>
<dbReference type="GO" id="GO:0005886">
    <property type="term" value="C:plasma membrane"/>
    <property type="evidence" value="ECO:0007669"/>
    <property type="project" value="TreeGrafter"/>
</dbReference>
<keyword evidence="1" id="KW-0812">Transmembrane</keyword>
<feature type="transmembrane region" description="Helical" evidence="1">
    <location>
        <begin position="443"/>
        <end position="464"/>
    </location>
</feature>
<feature type="transmembrane region" description="Helical" evidence="1">
    <location>
        <begin position="349"/>
        <end position="368"/>
    </location>
</feature>
<dbReference type="Gene3D" id="3.30.70.1440">
    <property type="entry name" value="Multidrug efflux transporter AcrB pore domain"/>
    <property type="match status" value="1"/>
</dbReference>
<feature type="transmembrane region" description="Helical" evidence="1">
    <location>
        <begin position="1006"/>
        <end position="1025"/>
    </location>
</feature>
<keyword evidence="1" id="KW-1133">Transmembrane helix</keyword>
<dbReference type="Pfam" id="PF00873">
    <property type="entry name" value="ACR_tran"/>
    <property type="match status" value="1"/>
</dbReference>
<dbReference type="Gene3D" id="3.30.70.1320">
    <property type="entry name" value="Multidrug efflux transporter AcrB pore domain like"/>
    <property type="match status" value="1"/>
</dbReference>
<feature type="transmembrane region" description="Helical" evidence="1">
    <location>
        <begin position="375"/>
        <end position="395"/>
    </location>
</feature>
<feature type="transmembrane region" description="Helical" evidence="1">
    <location>
        <begin position="401"/>
        <end position="422"/>
    </location>
</feature>
<feature type="transmembrane region" description="Helical" evidence="1">
    <location>
        <begin position="1037"/>
        <end position="1057"/>
    </location>
</feature>
<dbReference type="GO" id="GO:0042910">
    <property type="term" value="F:xenobiotic transmembrane transporter activity"/>
    <property type="evidence" value="ECO:0007669"/>
    <property type="project" value="TreeGrafter"/>
</dbReference>
<dbReference type="PATRIC" id="fig|104102.7.peg.2247"/>
<dbReference type="STRING" id="104102.AtDm6_2272"/>
<dbReference type="SUPFAM" id="SSF82693">
    <property type="entry name" value="Multidrug efflux transporter AcrB pore domain, PN1, PN2, PC1 and PC2 subdomains"/>
    <property type="match status" value="3"/>
</dbReference>
<dbReference type="Gene3D" id="1.20.1640.10">
    <property type="entry name" value="Multidrug efflux transporter AcrB transmembrane domain"/>
    <property type="match status" value="2"/>
</dbReference>
<evidence type="ECO:0000256" key="1">
    <source>
        <dbReference type="SAM" id="Phobius"/>
    </source>
</evidence>
<name>A0A094ZJ67_9PROT</name>
<dbReference type="PANTHER" id="PTHR32063:SF8">
    <property type="entry name" value="CATION EFFLUX PROTEIN"/>
    <property type="match status" value="1"/>
</dbReference>
<keyword evidence="3" id="KW-1185">Reference proteome</keyword>
<dbReference type="Gene3D" id="3.30.70.1430">
    <property type="entry name" value="Multidrug efflux transporter AcrB pore domain"/>
    <property type="match status" value="2"/>
</dbReference>
<dbReference type="AlphaFoldDB" id="A0A094ZJ67"/>
<sequence>MRSRLKAGFSEDMGIVGLALRKPYTFIVGAALILLLGISAIFRTPTDIFPNIDIPVVTVVWYYDGLSAPETEKRISTYTEFSHSFFVNNLRTIESQTTPGLVLQKLYFQPGVDIGVALGQTVAATQSIRAQLPPGVQPPIIMQYSASSVAVLQLSLSSDKLTESELYDYGVYRLRQQMAPVPGTLLPPPHGGKIRQIMVDIDPTKLQAMKISPLDVSNAINAQNLTLPGGTVKFGPSQYNIQMNGIPYFSKQLNDIPLRKDPNTGAIIRIRDVAQVRDGWEVQHNVVRREGQRSVLLRIMKAGNASTLAVVNAMRDTVLPISRAAAPPGMKIDELFDQSLFVKAAIKGVASEAVIAGLLTAAMILAFLASWRSTLIVAVSIPLAILSSIAILSVTGETLNLMTLGGLALAVGILVDDATVTIENIHRLHHDGADLRKAVLDGAAGIALPTLVSTLAISCVFVSVEFLTGPSRFLFTPMALAVVYAMLASYVISRTLVPIFAALLLRSEEQAKKRREEAGKPPTIFERFGAKFDARFEHFRNGYEKALSGLLNSAWKVPALGGIFILGAVLLATQVGQDFFPVIDAGEFKLHVRAPAGTRIETTERIFDQVEDTIREVVPKDERELVLDDIGIPFRFSMPFDDGSTIGPNDGQIMVALKEKHRPTAEYISRLRTVLAKRFPDVVFYFQPADMVTQILNFGLTSQIDVRITGYDQANNRAVMGKIMEDMRHVRGLVDVHLHQQLAAPALNVSIDRERAQDLNLVLNDVARSVMVSQASSNTVTPNFWPDPQMGTLYPVAVQTPQYQVNTVDDLGKLVVAGNASQAAAIPTLLRNVATIERTVAPDVISHSNIQPVLDIDASAEDRDLGSIARDIGRIVERHKGDLKPGNNIEVAGQIDSMNTSFTRLEIGLLVAAVAVYLLMVVNFQSFMDPLVVILGLPGAMCGIVLMLFVTGTTFSVPSLMGAIMSEGVASANSILLVTFAKESRAHGMTALEAAMEAGRERLKPILMTSLAMVIGMLPMSLGLGDGGEQNAPLGRAVIGGLMIGTCTTLFVVPWLYSRLRRRESRMLEEYENVV</sequence>
<dbReference type="Proteomes" id="UP000029448">
    <property type="component" value="Unassembled WGS sequence"/>
</dbReference>
<dbReference type="EMBL" id="JOKM01000077">
    <property type="protein sequence ID" value="KGB22501.1"/>
    <property type="molecule type" value="Genomic_DNA"/>
</dbReference>
<feature type="transmembrane region" description="Helical" evidence="1">
    <location>
        <begin position="931"/>
        <end position="951"/>
    </location>
</feature>
<keyword evidence="1" id="KW-0472">Membrane</keyword>
<feature type="transmembrane region" description="Helical" evidence="1">
    <location>
        <begin position="23"/>
        <end position="42"/>
    </location>
</feature>
<reference evidence="2 3" key="1">
    <citation type="submission" date="2014-06" db="EMBL/GenBank/DDBJ databases">
        <title>Functional and comparative genomic analyses of the Drosophila gut microbiota identify candidate symbiosis factors.</title>
        <authorList>
            <person name="Newell P.D."/>
            <person name="Chaston J.M."/>
            <person name="Douglas A.E."/>
        </authorList>
    </citation>
    <scope>NUCLEOTIDE SEQUENCE [LARGE SCALE GENOMIC DNA]</scope>
    <source>
        <strain evidence="2 3">DmCS_006</strain>
    </source>
</reference>
<dbReference type="InterPro" id="IPR027463">
    <property type="entry name" value="AcrB_DN_DC_subdom"/>
</dbReference>
<proteinExistence type="predicted"/>
<evidence type="ECO:0000313" key="3">
    <source>
        <dbReference type="Proteomes" id="UP000029448"/>
    </source>
</evidence>